<protein>
    <recommendedName>
        <fullName evidence="2">Glucose-methanol-choline oxidoreductase N-terminal domain-containing protein</fullName>
    </recommendedName>
</protein>
<dbReference type="InterPro" id="IPR007867">
    <property type="entry name" value="GMC_OxRtase_C"/>
</dbReference>
<comment type="similarity">
    <text evidence="1">Belongs to the GMC oxidoreductase family.</text>
</comment>
<name>A0ABR1Y820_9PEZI</name>
<sequence>MSIEESVFDYIIVGGGTAGLVLAARLTEDAESQKSVLVIEAGANRKGDERVDTPGMMTTLYDDPSYDWAFMTEPQAGLDGRQIACPRGRLLGGSSAINFSAILYPSKADFESWSALGNDGWDAKGMAPYLRKFHTFIPASEATKKQLLLDDYMDEKLQGTSGPLKVTIPDGYSPFNEAWVKGFKELGFHLPGDPITGEKLGAFTDPVCIDPINRTREYSASAYFTDDVSSRSDLKLLTETLVEKIELVSDSDGSVTATGVLVKTKDGQPKTFRVKAGGEVILAAGSIQSPQLLELSGVGNEEVLKKHGIPVVLDLPGVGENLQDHVLSAISYEIADDQLSADNLRDPALLGAVLQQYKETRSGPLAGTLLSAAYLPTVDRHGAVPSPQISQLLSTHLDSAPYPTFPAKDEQYSLLRSRVANPKESTVEYMFLPLQVKTNPGPTTMQQLLAPSTPGNYVTIVAILNHPFSRGDVHITSADPTAAPRIDPRYLSHPLDLELLGRQTQFIERLARSGPFSAVLKDGGRTLPANAADVLDDLDAAKELAKQRAWTCFHPSGTCAMMPRKLGGVVDERLRVHGTKGLRIVDASIFPLEPLGNIQATVYAVAEKAADMIEEDARQTSS</sequence>
<feature type="domain" description="Glucose-methanol-choline oxidoreductase N-terminal" evidence="2">
    <location>
        <begin position="285"/>
        <end position="299"/>
    </location>
</feature>
<organism evidence="3 4">
    <name type="scientific">Phyllosticta citrichinensis</name>
    <dbReference type="NCBI Taxonomy" id="1130410"/>
    <lineage>
        <taxon>Eukaryota</taxon>
        <taxon>Fungi</taxon>
        <taxon>Dikarya</taxon>
        <taxon>Ascomycota</taxon>
        <taxon>Pezizomycotina</taxon>
        <taxon>Dothideomycetes</taxon>
        <taxon>Dothideomycetes incertae sedis</taxon>
        <taxon>Botryosphaeriales</taxon>
        <taxon>Phyllostictaceae</taxon>
        <taxon>Phyllosticta</taxon>
    </lineage>
</organism>
<dbReference type="InterPro" id="IPR000172">
    <property type="entry name" value="GMC_OxRdtase_N"/>
</dbReference>
<dbReference type="SUPFAM" id="SSF54373">
    <property type="entry name" value="FAD-linked reductases, C-terminal domain"/>
    <property type="match status" value="1"/>
</dbReference>
<evidence type="ECO:0000256" key="1">
    <source>
        <dbReference type="ARBA" id="ARBA00010790"/>
    </source>
</evidence>
<reference evidence="3 4" key="1">
    <citation type="journal article" date="2022" name="G3 (Bethesda)">
        <title>Enemy or ally: a genomic approach to elucidate the lifestyle of Phyllosticta citrichinaensis.</title>
        <authorList>
            <person name="Buijs V.A."/>
            <person name="Groenewald J.Z."/>
            <person name="Haridas S."/>
            <person name="LaButti K.M."/>
            <person name="Lipzen A."/>
            <person name="Martin F.M."/>
            <person name="Barry K."/>
            <person name="Grigoriev I.V."/>
            <person name="Crous P.W."/>
            <person name="Seidl M.F."/>
        </authorList>
    </citation>
    <scope>NUCLEOTIDE SEQUENCE [LARGE SCALE GENOMIC DNA]</scope>
    <source>
        <strain evidence="3 4">CBS 129764</strain>
    </source>
</reference>
<dbReference type="Gene3D" id="3.30.560.10">
    <property type="entry name" value="Glucose Oxidase, domain 3"/>
    <property type="match status" value="1"/>
</dbReference>
<dbReference type="EMBL" id="JBBWUH010000001">
    <property type="protein sequence ID" value="KAK8178038.1"/>
    <property type="molecule type" value="Genomic_DNA"/>
</dbReference>
<gene>
    <name evidence="3" type="ORF">IWX90DRAFT_40890</name>
</gene>
<evidence type="ECO:0000313" key="3">
    <source>
        <dbReference type="EMBL" id="KAK8178038.1"/>
    </source>
</evidence>
<keyword evidence="4" id="KW-1185">Reference proteome</keyword>
<dbReference type="Gene3D" id="3.50.50.60">
    <property type="entry name" value="FAD/NAD(P)-binding domain"/>
    <property type="match status" value="1"/>
</dbReference>
<dbReference type="Proteomes" id="UP001456524">
    <property type="component" value="Unassembled WGS sequence"/>
</dbReference>
<dbReference type="Pfam" id="PF05199">
    <property type="entry name" value="GMC_oxred_C"/>
    <property type="match status" value="1"/>
</dbReference>
<dbReference type="PANTHER" id="PTHR11552">
    <property type="entry name" value="GLUCOSE-METHANOL-CHOLINE GMC OXIDOREDUCTASE"/>
    <property type="match status" value="1"/>
</dbReference>
<evidence type="ECO:0000259" key="2">
    <source>
        <dbReference type="PROSITE" id="PS00624"/>
    </source>
</evidence>
<dbReference type="InterPro" id="IPR012132">
    <property type="entry name" value="GMC_OxRdtase"/>
</dbReference>
<dbReference type="Pfam" id="PF00732">
    <property type="entry name" value="GMC_oxred_N"/>
    <property type="match status" value="1"/>
</dbReference>
<proteinExistence type="inferred from homology"/>
<accession>A0ABR1Y820</accession>
<dbReference type="InterPro" id="IPR036188">
    <property type="entry name" value="FAD/NAD-bd_sf"/>
</dbReference>
<dbReference type="SUPFAM" id="SSF51905">
    <property type="entry name" value="FAD/NAD(P)-binding domain"/>
    <property type="match status" value="1"/>
</dbReference>
<dbReference type="PANTHER" id="PTHR11552:SF210">
    <property type="entry name" value="GLUCOSE-METHANOL-CHOLINE OXIDOREDUCTASE N-TERMINAL DOMAIN-CONTAINING PROTEIN-RELATED"/>
    <property type="match status" value="1"/>
</dbReference>
<evidence type="ECO:0000313" key="4">
    <source>
        <dbReference type="Proteomes" id="UP001456524"/>
    </source>
</evidence>
<dbReference type="PIRSF" id="PIRSF000137">
    <property type="entry name" value="Alcohol_oxidase"/>
    <property type="match status" value="1"/>
</dbReference>
<dbReference type="PROSITE" id="PS00624">
    <property type="entry name" value="GMC_OXRED_2"/>
    <property type="match status" value="1"/>
</dbReference>
<comment type="caution">
    <text evidence="3">The sequence shown here is derived from an EMBL/GenBank/DDBJ whole genome shotgun (WGS) entry which is preliminary data.</text>
</comment>